<protein>
    <submittedName>
        <fullName evidence="2">Uncharacterized protein</fullName>
    </submittedName>
</protein>
<evidence type="ECO:0000313" key="3">
    <source>
        <dbReference type="Proteomes" id="UP000494206"/>
    </source>
</evidence>
<gene>
    <name evidence="2" type="ORF">CBOVIS_LOCUS8164</name>
</gene>
<name>A0A8S1F0T1_9PELO</name>
<feature type="transmembrane region" description="Helical" evidence="1">
    <location>
        <begin position="58"/>
        <end position="79"/>
    </location>
</feature>
<accession>A0A8S1F0T1</accession>
<evidence type="ECO:0000256" key="1">
    <source>
        <dbReference type="SAM" id="Phobius"/>
    </source>
</evidence>
<comment type="caution">
    <text evidence="2">The sequence shown here is derived from an EMBL/GenBank/DDBJ whole genome shotgun (WGS) entry which is preliminary data.</text>
</comment>
<dbReference type="Proteomes" id="UP000494206">
    <property type="component" value="Unassembled WGS sequence"/>
</dbReference>
<dbReference type="OrthoDB" id="5771705at2759"/>
<reference evidence="2 3" key="1">
    <citation type="submission" date="2020-04" db="EMBL/GenBank/DDBJ databases">
        <authorList>
            <person name="Laetsch R D."/>
            <person name="Stevens L."/>
            <person name="Kumar S."/>
            <person name="Blaxter L. M."/>
        </authorList>
    </citation>
    <scope>NUCLEOTIDE SEQUENCE [LARGE SCALE GENOMIC DNA]</scope>
</reference>
<organism evidence="2 3">
    <name type="scientific">Caenorhabditis bovis</name>
    <dbReference type="NCBI Taxonomy" id="2654633"/>
    <lineage>
        <taxon>Eukaryota</taxon>
        <taxon>Metazoa</taxon>
        <taxon>Ecdysozoa</taxon>
        <taxon>Nematoda</taxon>
        <taxon>Chromadorea</taxon>
        <taxon>Rhabditida</taxon>
        <taxon>Rhabditina</taxon>
        <taxon>Rhabditomorpha</taxon>
        <taxon>Rhabditoidea</taxon>
        <taxon>Rhabditidae</taxon>
        <taxon>Peloderinae</taxon>
        <taxon>Caenorhabditis</taxon>
    </lineage>
</organism>
<keyword evidence="1" id="KW-0472">Membrane</keyword>
<dbReference type="AlphaFoldDB" id="A0A8S1F0T1"/>
<proteinExistence type="predicted"/>
<keyword evidence="3" id="KW-1185">Reference proteome</keyword>
<keyword evidence="1" id="KW-0812">Transmembrane</keyword>
<evidence type="ECO:0000313" key="2">
    <source>
        <dbReference type="EMBL" id="CAB3406038.1"/>
    </source>
</evidence>
<keyword evidence="1" id="KW-1133">Transmembrane helix</keyword>
<dbReference type="EMBL" id="CADEPM010000005">
    <property type="protein sequence ID" value="CAB3406038.1"/>
    <property type="molecule type" value="Genomic_DNA"/>
</dbReference>
<sequence>MSLRRPIGGPTICTINSSLPSYQPNVFICDPGSSCCRNRGNPACCQNDVTARQVLEQLIPFIIMYAIIFITAYMVYLFFSDDETNSSTQSQTSGFRAVDIIFPTPDDYTVEDPVFGKLYSSKAPKLATVYQNDQQMRQRKQEK</sequence>